<evidence type="ECO:0000256" key="3">
    <source>
        <dbReference type="SAM" id="Phobius"/>
    </source>
</evidence>
<dbReference type="GeneID" id="115734627"/>
<feature type="transmembrane region" description="Helical" evidence="3">
    <location>
        <begin position="87"/>
        <end position="106"/>
    </location>
</feature>
<keyword evidence="1" id="KW-0175">Coiled coil</keyword>
<evidence type="ECO:0000313" key="4">
    <source>
        <dbReference type="Proteomes" id="UP000827889"/>
    </source>
</evidence>
<gene>
    <name evidence="5" type="primary">LOC115734627</name>
</gene>
<evidence type="ECO:0000313" key="5">
    <source>
        <dbReference type="RefSeq" id="XP_048138597.1"/>
    </source>
</evidence>
<sequence>PGRSVILRPSGSAPSEPSKRLALGAVRRGNPVTETPFSDSYDSRFENRGVLRLVVTVAATGTGSEGASAEEQGQLPMVGAPYSQKWGYIRIITGTILGGVLGFYVMHRVEISYKEKMKERLRQYEMEMKKKQQQQTMTELEDSA</sequence>
<reference evidence="5" key="1">
    <citation type="submission" date="2025-08" db="UniProtKB">
        <authorList>
            <consortium name="RefSeq"/>
        </authorList>
    </citation>
    <scope>IDENTIFICATION</scope>
    <source>
        <tissue evidence="5">Leaf</tissue>
    </source>
</reference>
<name>A0ABM3HPS3_9MYRT</name>
<proteinExistence type="predicted"/>
<dbReference type="RefSeq" id="XP_048138597.1">
    <property type="nucleotide sequence ID" value="XM_048282640.1"/>
</dbReference>
<keyword evidence="3" id="KW-1133">Transmembrane helix</keyword>
<keyword evidence="4" id="KW-1185">Reference proteome</keyword>
<organism evidence="4 5">
    <name type="scientific">Rhodamnia argentea</name>
    <dbReference type="NCBI Taxonomy" id="178133"/>
    <lineage>
        <taxon>Eukaryota</taxon>
        <taxon>Viridiplantae</taxon>
        <taxon>Streptophyta</taxon>
        <taxon>Embryophyta</taxon>
        <taxon>Tracheophyta</taxon>
        <taxon>Spermatophyta</taxon>
        <taxon>Magnoliopsida</taxon>
        <taxon>eudicotyledons</taxon>
        <taxon>Gunneridae</taxon>
        <taxon>Pentapetalae</taxon>
        <taxon>rosids</taxon>
        <taxon>malvids</taxon>
        <taxon>Myrtales</taxon>
        <taxon>Myrtaceae</taxon>
        <taxon>Myrtoideae</taxon>
        <taxon>Myrteae</taxon>
        <taxon>Australasian group</taxon>
        <taxon>Rhodamnia</taxon>
    </lineage>
</organism>
<evidence type="ECO:0000256" key="2">
    <source>
        <dbReference type="SAM" id="MobiDB-lite"/>
    </source>
</evidence>
<feature type="coiled-coil region" evidence="1">
    <location>
        <begin position="114"/>
        <end position="141"/>
    </location>
</feature>
<feature type="non-terminal residue" evidence="5">
    <location>
        <position position="1"/>
    </location>
</feature>
<protein>
    <submittedName>
        <fullName evidence="5">Uncharacterized protein LOC115734627</fullName>
    </submittedName>
</protein>
<keyword evidence="3" id="KW-0472">Membrane</keyword>
<dbReference type="Proteomes" id="UP000827889">
    <property type="component" value="Chromosome 7"/>
</dbReference>
<accession>A0ABM3HPS3</accession>
<feature type="region of interest" description="Disordered" evidence="2">
    <location>
        <begin position="1"/>
        <end position="22"/>
    </location>
</feature>
<keyword evidence="3" id="KW-0812">Transmembrane</keyword>
<evidence type="ECO:0000256" key="1">
    <source>
        <dbReference type="SAM" id="Coils"/>
    </source>
</evidence>